<proteinExistence type="predicted"/>
<reference evidence="1 2" key="1">
    <citation type="journal article" date="2021" name="Hortic Res">
        <title>High-quality reference genome and annotation aids understanding of berry development for evergreen blueberry (Vaccinium darrowii).</title>
        <authorList>
            <person name="Yu J."/>
            <person name="Hulse-Kemp A.M."/>
            <person name="Babiker E."/>
            <person name="Staton M."/>
        </authorList>
    </citation>
    <scope>NUCLEOTIDE SEQUENCE [LARGE SCALE GENOMIC DNA]</scope>
    <source>
        <strain evidence="2">cv. NJ 8807/NJ 8810</strain>
        <tissue evidence="1">Young leaf</tissue>
    </source>
</reference>
<name>A0ACB7XZP3_9ERIC</name>
<protein>
    <submittedName>
        <fullName evidence="1">Uncharacterized protein</fullName>
    </submittedName>
</protein>
<evidence type="ECO:0000313" key="2">
    <source>
        <dbReference type="Proteomes" id="UP000828048"/>
    </source>
</evidence>
<organism evidence="1 2">
    <name type="scientific">Vaccinium darrowii</name>
    <dbReference type="NCBI Taxonomy" id="229202"/>
    <lineage>
        <taxon>Eukaryota</taxon>
        <taxon>Viridiplantae</taxon>
        <taxon>Streptophyta</taxon>
        <taxon>Embryophyta</taxon>
        <taxon>Tracheophyta</taxon>
        <taxon>Spermatophyta</taxon>
        <taxon>Magnoliopsida</taxon>
        <taxon>eudicotyledons</taxon>
        <taxon>Gunneridae</taxon>
        <taxon>Pentapetalae</taxon>
        <taxon>asterids</taxon>
        <taxon>Ericales</taxon>
        <taxon>Ericaceae</taxon>
        <taxon>Vaccinioideae</taxon>
        <taxon>Vaccinieae</taxon>
        <taxon>Vaccinium</taxon>
    </lineage>
</organism>
<comment type="caution">
    <text evidence="1">The sequence shown here is derived from an EMBL/GenBank/DDBJ whole genome shotgun (WGS) entry which is preliminary data.</text>
</comment>
<gene>
    <name evidence="1" type="ORF">Vadar_010376</name>
</gene>
<dbReference type="EMBL" id="CM037155">
    <property type="protein sequence ID" value="KAH7846135.1"/>
    <property type="molecule type" value="Genomic_DNA"/>
</dbReference>
<keyword evidence="2" id="KW-1185">Reference proteome</keyword>
<sequence length="648" mass="73516">MAEVLVFSYTTIGDWVQNLLISWAGVVLVSVGVVLVGALQYLVFRQVPIIVIWNPATRASSILPMSKLDLPPYKAMYCCHVGFGFDLKTKSIKAGDESITIWVMQKDFYRGVVAGEYFSLYSWSHELTVELPYSHPCLSTGFWSKNELQLWKTDWKLTVLTPVLYDIVTKQARDLGPEDRLWRSKDSNCSIHLLIENKSKLFGLGALPLPNDQHSGATKGDKGRRRRFEGDELGRDRRASPSERVEEEESFRAFNHYKSSAFSEWLKEKDREVEEDSDGAEKNDMEPINISKNDNKEAEVALPINTNDQLNNTTDSNFSSSGIGSSSSENERVLDTFEVDPNPIITPTCSMAQHFEKKLDNQGQGDDASIGKGINPTNVEATLDNPALIEPCCIHRNNAEENQVISSNDVLNEEGEHNLNEFVEMLVEAFEMALSDCEGSMQQGVTRYALWQQQGVVAAWQLYREASLIEEEGEDDEEMEVFMSSENRISDLPDYKDCLSPLEYCLLFEEDACENCYLWLMKEYGVSDSWSKQYNIVLEGRVQRLVGITRFDEIVYENQEDMVVLYNFESHQTKYSSTSFGNPYRFNVVPLIESLLFLEGEDGILDLESSFEGTSCEGTRSTSVKEEEESLKQTSVEEEEESLKQTSR</sequence>
<accession>A0ACB7XZP3</accession>
<dbReference type="Proteomes" id="UP000828048">
    <property type="component" value="Chromosome 5"/>
</dbReference>
<evidence type="ECO:0000313" key="1">
    <source>
        <dbReference type="EMBL" id="KAH7846135.1"/>
    </source>
</evidence>